<accession>A0A2C6MEN4</accession>
<evidence type="ECO:0000313" key="2">
    <source>
        <dbReference type="EMBL" id="PHJ37776.1"/>
    </source>
</evidence>
<dbReference type="Proteomes" id="UP000222564">
    <property type="component" value="Unassembled WGS sequence"/>
</dbReference>
<evidence type="ECO:0000256" key="1">
    <source>
        <dbReference type="SAM" id="MobiDB-lite"/>
    </source>
</evidence>
<protein>
    <submittedName>
        <fullName evidence="2">Uncharacterized protein</fullName>
    </submittedName>
</protein>
<comment type="caution">
    <text evidence="2">The sequence shown here is derived from an EMBL/GenBank/DDBJ whole genome shotgun (WGS) entry which is preliminary data.</text>
</comment>
<evidence type="ECO:0000313" key="3">
    <source>
        <dbReference type="Proteomes" id="UP000222564"/>
    </source>
</evidence>
<gene>
    <name evidence="2" type="ORF">P378_13995</name>
</gene>
<keyword evidence="3" id="KW-1185">Reference proteome</keyword>
<dbReference type="AlphaFoldDB" id="A0A2C6MEN4"/>
<reference evidence="2 3" key="1">
    <citation type="submission" date="2013-09" db="EMBL/GenBank/DDBJ databases">
        <title>Biodegradation of hydrocarbons in the deep terrestrial subsurface : characterization of a microbial consortium composed of two Desulfotomaculum species originating from a deep geological formation.</title>
        <authorList>
            <person name="Aullo T."/>
            <person name="Berlendis S."/>
            <person name="Lascourreges J.-F."/>
            <person name="Dessort D."/>
            <person name="Saint-Laurent S."/>
            <person name="Schraauwers B."/>
            <person name="Mas J."/>
            <person name="Magot M."/>
            <person name="Ranchou-Peyruse A."/>
        </authorList>
    </citation>
    <scope>NUCLEOTIDE SEQUENCE [LARGE SCALE GENOMIC DNA]</scope>
    <source>
        <strain evidence="2 3">Bs107</strain>
    </source>
</reference>
<name>A0A2C6MEN4_9FIRM</name>
<organism evidence="2 3">
    <name type="scientific">Desulforamulus profundi</name>
    <dbReference type="NCBI Taxonomy" id="1383067"/>
    <lineage>
        <taxon>Bacteria</taxon>
        <taxon>Bacillati</taxon>
        <taxon>Bacillota</taxon>
        <taxon>Clostridia</taxon>
        <taxon>Eubacteriales</taxon>
        <taxon>Peptococcaceae</taxon>
        <taxon>Desulforamulus</taxon>
    </lineage>
</organism>
<sequence>MGIEPDSGWFCQPANGFAARGEPQFQPSR</sequence>
<dbReference type="EMBL" id="AWQQ01000080">
    <property type="protein sequence ID" value="PHJ37776.1"/>
    <property type="molecule type" value="Genomic_DNA"/>
</dbReference>
<proteinExistence type="predicted"/>
<feature type="region of interest" description="Disordered" evidence="1">
    <location>
        <begin position="1"/>
        <end position="29"/>
    </location>
</feature>